<sequence>MNFGLSAAQRRLLEEVAVAAEGILDGPLADDPDPAAVAKAWQVATDRGLTGLCVPVEHGGRGLGALDTALALEALGAAGLDTGFAFGIAAHLLACAVPIRDFGSGALHADLLRDLATGRVAANAMTEPDAGSDVSRLATTAVPDGDGYRLDGIKSFVSNGPIADWLVVYATTDPAAGYLGVSAFAVPRTTPGVRIGPLLRKTGLRGCLAAEVTFAGCRVGAANLIGAAGAGSQIFQAGMHWERACLAAIYLGSMATQLRQCVAHARARRQFGRALTDFQVTAHRLAVMRQRLESGRLLLQRACWLLDEGDPEASTAAALAKVAVSEAVVANGLDAIQVHGSTGVLTATGVDAVLRDGLPSTIFSGSTEIQRDIIVAGLLS</sequence>
<feature type="domain" description="Acyl-CoA dehydrogenase/oxidase C-terminal" evidence="6">
    <location>
        <begin position="229"/>
        <end position="378"/>
    </location>
</feature>
<dbReference type="InterPro" id="IPR046373">
    <property type="entry name" value="Acyl-CoA_Oxase/DH_mid-dom_sf"/>
</dbReference>
<protein>
    <submittedName>
        <fullName evidence="9">Clorobiocin biosynthesis protein CloN3</fullName>
    </submittedName>
</protein>
<dbReference type="InterPro" id="IPR006091">
    <property type="entry name" value="Acyl-CoA_Oxase/DH_mid-dom"/>
</dbReference>
<organism evidence="9 10">
    <name type="scientific">Asanoa ferruginea</name>
    <dbReference type="NCBI Taxonomy" id="53367"/>
    <lineage>
        <taxon>Bacteria</taxon>
        <taxon>Bacillati</taxon>
        <taxon>Actinomycetota</taxon>
        <taxon>Actinomycetes</taxon>
        <taxon>Micromonosporales</taxon>
        <taxon>Micromonosporaceae</taxon>
        <taxon>Asanoa</taxon>
    </lineage>
</organism>
<evidence type="ECO:0000256" key="2">
    <source>
        <dbReference type="ARBA" id="ARBA00009347"/>
    </source>
</evidence>
<name>A0A3D9ZNE5_9ACTN</name>
<dbReference type="InterPro" id="IPR037069">
    <property type="entry name" value="AcylCoA_DH/ox_N_sf"/>
</dbReference>
<gene>
    <name evidence="9" type="ORF">DFJ67_4911</name>
</gene>
<evidence type="ECO:0000256" key="3">
    <source>
        <dbReference type="ARBA" id="ARBA00022630"/>
    </source>
</evidence>
<keyword evidence="10" id="KW-1185">Reference proteome</keyword>
<dbReference type="Gene3D" id="2.40.110.10">
    <property type="entry name" value="Butyryl-CoA Dehydrogenase, subunit A, domain 2"/>
    <property type="match status" value="1"/>
</dbReference>
<evidence type="ECO:0000256" key="5">
    <source>
        <dbReference type="RuleBase" id="RU362125"/>
    </source>
</evidence>
<keyword evidence="3 5" id="KW-0285">Flavoprotein</keyword>
<dbReference type="InterPro" id="IPR036250">
    <property type="entry name" value="AcylCo_DH-like_C"/>
</dbReference>
<dbReference type="OrthoDB" id="5241155at2"/>
<dbReference type="Gene3D" id="1.20.140.10">
    <property type="entry name" value="Butyryl-CoA Dehydrogenase, subunit A, domain 3"/>
    <property type="match status" value="1"/>
</dbReference>
<keyword evidence="4 5" id="KW-0274">FAD</keyword>
<comment type="similarity">
    <text evidence="2 5">Belongs to the acyl-CoA dehydrogenase family.</text>
</comment>
<comment type="caution">
    <text evidence="9">The sequence shown here is derived from an EMBL/GenBank/DDBJ whole genome shotgun (WGS) entry which is preliminary data.</text>
</comment>
<evidence type="ECO:0000256" key="4">
    <source>
        <dbReference type="ARBA" id="ARBA00022827"/>
    </source>
</evidence>
<feature type="domain" description="Acyl-CoA oxidase/dehydrogenase middle" evidence="7">
    <location>
        <begin position="123"/>
        <end position="216"/>
    </location>
</feature>
<dbReference type="InterPro" id="IPR009075">
    <property type="entry name" value="AcylCo_DH/oxidase_C"/>
</dbReference>
<dbReference type="PANTHER" id="PTHR43884:SF12">
    <property type="entry name" value="ISOVALERYL-COA DEHYDROGENASE, MITOCHONDRIAL-RELATED"/>
    <property type="match status" value="1"/>
</dbReference>
<dbReference type="SUPFAM" id="SSF56645">
    <property type="entry name" value="Acyl-CoA dehydrogenase NM domain-like"/>
    <property type="match status" value="1"/>
</dbReference>
<dbReference type="GO" id="GO:0003995">
    <property type="term" value="F:acyl-CoA dehydrogenase activity"/>
    <property type="evidence" value="ECO:0007669"/>
    <property type="project" value="TreeGrafter"/>
</dbReference>
<proteinExistence type="inferred from homology"/>
<dbReference type="Proteomes" id="UP000256913">
    <property type="component" value="Unassembled WGS sequence"/>
</dbReference>
<accession>A0A3D9ZNE5</accession>
<dbReference type="PANTHER" id="PTHR43884">
    <property type="entry name" value="ACYL-COA DEHYDROGENASE"/>
    <property type="match status" value="1"/>
</dbReference>
<dbReference type="RefSeq" id="WP_116070120.1">
    <property type="nucleotide sequence ID" value="NZ_BONB01000004.1"/>
</dbReference>
<dbReference type="CDD" id="cd00567">
    <property type="entry name" value="ACAD"/>
    <property type="match status" value="1"/>
</dbReference>
<dbReference type="Pfam" id="PF02770">
    <property type="entry name" value="Acyl-CoA_dh_M"/>
    <property type="match status" value="1"/>
</dbReference>
<dbReference type="SUPFAM" id="SSF47203">
    <property type="entry name" value="Acyl-CoA dehydrogenase C-terminal domain-like"/>
    <property type="match status" value="1"/>
</dbReference>
<evidence type="ECO:0000313" key="9">
    <source>
        <dbReference type="EMBL" id="REF98886.1"/>
    </source>
</evidence>
<dbReference type="GO" id="GO:0050660">
    <property type="term" value="F:flavin adenine dinucleotide binding"/>
    <property type="evidence" value="ECO:0007669"/>
    <property type="project" value="InterPro"/>
</dbReference>
<dbReference type="InterPro" id="IPR009100">
    <property type="entry name" value="AcylCoA_DH/oxidase_NM_dom_sf"/>
</dbReference>
<reference evidence="9 10" key="1">
    <citation type="submission" date="2018-08" db="EMBL/GenBank/DDBJ databases">
        <title>Sequencing the genomes of 1000 actinobacteria strains.</title>
        <authorList>
            <person name="Klenk H.-P."/>
        </authorList>
    </citation>
    <scope>NUCLEOTIDE SEQUENCE [LARGE SCALE GENOMIC DNA]</scope>
    <source>
        <strain evidence="9 10">DSM 44099</strain>
    </source>
</reference>
<evidence type="ECO:0000313" key="10">
    <source>
        <dbReference type="Proteomes" id="UP000256913"/>
    </source>
</evidence>
<evidence type="ECO:0000259" key="7">
    <source>
        <dbReference type="Pfam" id="PF02770"/>
    </source>
</evidence>
<dbReference type="EMBL" id="QUMQ01000001">
    <property type="protein sequence ID" value="REF98886.1"/>
    <property type="molecule type" value="Genomic_DNA"/>
</dbReference>
<dbReference type="Gene3D" id="1.10.540.10">
    <property type="entry name" value="Acyl-CoA dehydrogenase/oxidase, N-terminal domain"/>
    <property type="match status" value="1"/>
</dbReference>
<evidence type="ECO:0000256" key="1">
    <source>
        <dbReference type="ARBA" id="ARBA00001974"/>
    </source>
</evidence>
<comment type="cofactor">
    <cofactor evidence="1 5">
        <name>FAD</name>
        <dbReference type="ChEBI" id="CHEBI:57692"/>
    </cofactor>
</comment>
<dbReference type="InterPro" id="IPR013786">
    <property type="entry name" value="AcylCoA_DH/ox_N"/>
</dbReference>
<feature type="domain" description="Acyl-CoA dehydrogenase/oxidase N-terminal" evidence="8">
    <location>
        <begin position="30"/>
        <end position="118"/>
    </location>
</feature>
<evidence type="ECO:0000259" key="6">
    <source>
        <dbReference type="Pfam" id="PF00441"/>
    </source>
</evidence>
<evidence type="ECO:0000259" key="8">
    <source>
        <dbReference type="Pfam" id="PF02771"/>
    </source>
</evidence>
<keyword evidence="5" id="KW-0560">Oxidoreductase</keyword>
<dbReference type="Pfam" id="PF02771">
    <property type="entry name" value="Acyl-CoA_dh_N"/>
    <property type="match status" value="1"/>
</dbReference>
<dbReference type="Pfam" id="PF00441">
    <property type="entry name" value="Acyl-CoA_dh_1"/>
    <property type="match status" value="1"/>
</dbReference>
<dbReference type="AlphaFoldDB" id="A0A3D9ZNE5"/>